<dbReference type="Proteomes" id="UP000799776">
    <property type="component" value="Unassembled WGS sequence"/>
</dbReference>
<dbReference type="GO" id="GO:0004497">
    <property type="term" value="F:monooxygenase activity"/>
    <property type="evidence" value="ECO:0007669"/>
    <property type="project" value="UniProtKB-KW"/>
</dbReference>
<dbReference type="InterPro" id="IPR050121">
    <property type="entry name" value="Cytochrome_P450_monoxygenase"/>
</dbReference>
<dbReference type="PRINTS" id="PR00385">
    <property type="entry name" value="P450"/>
</dbReference>
<dbReference type="PRINTS" id="PR00465">
    <property type="entry name" value="EP450IV"/>
</dbReference>
<dbReference type="PANTHER" id="PTHR24305">
    <property type="entry name" value="CYTOCHROME P450"/>
    <property type="match status" value="1"/>
</dbReference>
<comment type="similarity">
    <text evidence="2 6">Belongs to the cytochrome P450 family.</text>
</comment>
<keyword evidence="9" id="KW-1185">Reference proteome</keyword>
<dbReference type="PANTHER" id="PTHR24305:SF166">
    <property type="entry name" value="CYTOCHROME P450 12A4, MITOCHONDRIAL-RELATED"/>
    <property type="match status" value="1"/>
</dbReference>
<evidence type="ECO:0000256" key="2">
    <source>
        <dbReference type="ARBA" id="ARBA00010617"/>
    </source>
</evidence>
<accession>A0A6A5YFG9</accession>
<evidence type="ECO:0000256" key="4">
    <source>
        <dbReference type="ARBA" id="ARBA00023004"/>
    </source>
</evidence>
<dbReference type="Pfam" id="PF00067">
    <property type="entry name" value="p450"/>
    <property type="match status" value="1"/>
</dbReference>
<dbReference type="InterPro" id="IPR017972">
    <property type="entry name" value="Cyt_P450_CS"/>
</dbReference>
<keyword evidence="6" id="KW-0503">Monooxygenase</keyword>
<evidence type="ECO:0000256" key="7">
    <source>
        <dbReference type="SAM" id="SignalP"/>
    </source>
</evidence>
<keyword evidence="7" id="KW-0732">Signal</keyword>
<evidence type="ECO:0000256" key="1">
    <source>
        <dbReference type="ARBA" id="ARBA00001971"/>
    </source>
</evidence>
<dbReference type="Gene3D" id="1.10.630.10">
    <property type="entry name" value="Cytochrome P450"/>
    <property type="match status" value="1"/>
</dbReference>
<feature type="chain" id="PRO_5025489698" evidence="7">
    <location>
        <begin position="26"/>
        <end position="550"/>
    </location>
</feature>
<dbReference type="CDD" id="cd11059">
    <property type="entry name" value="CYP_fungal"/>
    <property type="match status" value="1"/>
</dbReference>
<evidence type="ECO:0000256" key="5">
    <source>
        <dbReference type="PIRSR" id="PIRSR602403-1"/>
    </source>
</evidence>
<keyword evidence="5 6" id="KW-0349">Heme</keyword>
<evidence type="ECO:0000256" key="6">
    <source>
        <dbReference type="RuleBase" id="RU000461"/>
    </source>
</evidence>
<dbReference type="InterPro" id="IPR036396">
    <property type="entry name" value="Cyt_P450_sf"/>
</dbReference>
<evidence type="ECO:0000313" key="9">
    <source>
        <dbReference type="Proteomes" id="UP000799776"/>
    </source>
</evidence>
<comment type="cofactor">
    <cofactor evidence="1 5">
        <name>heme</name>
        <dbReference type="ChEBI" id="CHEBI:30413"/>
    </cofactor>
</comment>
<feature type="signal peptide" evidence="7">
    <location>
        <begin position="1"/>
        <end position="25"/>
    </location>
</feature>
<evidence type="ECO:0000256" key="3">
    <source>
        <dbReference type="ARBA" id="ARBA00022723"/>
    </source>
</evidence>
<dbReference type="GO" id="GO:0016705">
    <property type="term" value="F:oxidoreductase activity, acting on paired donors, with incorporation or reduction of molecular oxygen"/>
    <property type="evidence" value="ECO:0007669"/>
    <property type="project" value="InterPro"/>
</dbReference>
<dbReference type="PROSITE" id="PS00086">
    <property type="entry name" value="CYTOCHROME_P450"/>
    <property type="match status" value="1"/>
</dbReference>
<dbReference type="EMBL" id="ML978714">
    <property type="protein sequence ID" value="KAF2089541.1"/>
    <property type="molecule type" value="Genomic_DNA"/>
</dbReference>
<feature type="binding site" description="axial binding residue" evidence="5">
    <location>
        <position position="497"/>
    </location>
    <ligand>
        <name>heme</name>
        <dbReference type="ChEBI" id="CHEBI:30413"/>
    </ligand>
    <ligandPart>
        <name>Fe</name>
        <dbReference type="ChEBI" id="CHEBI:18248"/>
    </ligandPart>
</feature>
<organism evidence="8 9">
    <name type="scientific">Saccharata proteae CBS 121410</name>
    <dbReference type="NCBI Taxonomy" id="1314787"/>
    <lineage>
        <taxon>Eukaryota</taxon>
        <taxon>Fungi</taxon>
        <taxon>Dikarya</taxon>
        <taxon>Ascomycota</taxon>
        <taxon>Pezizomycotina</taxon>
        <taxon>Dothideomycetes</taxon>
        <taxon>Dothideomycetes incertae sedis</taxon>
        <taxon>Botryosphaeriales</taxon>
        <taxon>Saccharataceae</taxon>
        <taxon>Saccharata</taxon>
    </lineage>
</organism>
<keyword evidence="3 5" id="KW-0479">Metal-binding</keyword>
<keyword evidence="4 5" id="KW-0408">Iron</keyword>
<evidence type="ECO:0000313" key="8">
    <source>
        <dbReference type="EMBL" id="KAF2089541.1"/>
    </source>
</evidence>
<protein>
    <submittedName>
        <fullName evidence="8">Cytochrome P450</fullName>
    </submittedName>
</protein>
<dbReference type="SUPFAM" id="SSF48264">
    <property type="entry name" value="Cytochrome P450"/>
    <property type="match status" value="1"/>
</dbReference>
<dbReference type="OrthoDB" id="1470350at2759"/>
<dbReference type="GO" id="GO:0005506">
    <property type="term" value="F:iron ion binding"/>
    <property type="evidence" value="ECO:0007669"/>
    <property type="project" value="InterPro"/>
</dbReference>
<gene>
    <name evidence="8" type="ORF">K490DRAFT_37362</name>
</gene>
<name>A0A6A5YFG9_9PEZI</name>
<proteinExistence type="inferred from homology"/>
<dbReference type="InterPro" id="IPR001128">
    <property type="entry name" value="Cyt_P450"/>
</dbReference>
<dbReference type="AlphaFoldDB" id="A0A6A5YFG9"/>
<keyword evidence="6" id="KW-0560">Oxidoreductase</keyword>
<dbReference type="InterPro" id="IPR002403">
    <property type="entry name" value="Cyt_P450_E_grp-IV"/>
</dbReference>
<dbReference type="GO" id="GO:0020037">
    <property type="term" value="F:heme binding"/>
    <property type="evidence" value="ECO:0007669"/>
    <property type="project" value="InterPro"/>
</dbReference>
<reference evidence="8" key="1">
    <citation type="journal article" date="2020" name="Stud. Mycol.">
        <title>101 Dothideomycetes genomes: a test case for predicting lifestyles and emergence of pathogens.</title>
        <authorList>
            <person name="Haridas S."/>
            <person name="Albert R."/>
            <person name="Binder M."/>
            <person name="Bloem J."/>
            <person name="Labutti K."/>
            <person name="Salamov A."/>
            <person name="Andreopoulos B."/>
            <person name="Baker S."/>
            <person name="Barry K."/>
            <person name="Bills G."/>
            <person name="Bluhm B."/>
            <person name="Cannon C."/>
            <person name="Castanera R."/>
            <person name="Culley D."/>
            <person name="Daum C."/>
            <person name="Ezra D."/>
            <person name="Gonzalez J."/>
            <person name="Henrissat B."/>
            <person name="Kuo A."/>
            <person name="Liang C."/>
            <person name="Lipzen A."/>
            <person name="Lutzoni F."/>
            <person name="Magnuson J."/>
            <person name="Mondo S."/>
            <person name="Nolan M."/>
            <person name="Ohm R."/>
            <person name="Pangilinan J."/>
            <person name="Park H.-J."/>
            <person name="Ramirez L."/>
            <person name="Alfaro M."/>
            <person name="Sun H."/>
            <person name="Tritt A."/>
            <person name="Yoshinaga Y."/>
            <person name="Zwiers L.-H."/>
            <person name="Turgeon B."/>
            <person name="Goodwin S."/>
            <person name="Spatafora J."/>
            <person name="Crous P."/>
            <person name="Grigoriev I."/>
        </authorList>
    </citation>
    <scope>NUCLEOTIDE SEQUENCE</scope>
    <source>
        <strain evidence="8">CBS 121410</strain>
    </source>
</reference>
<sequence>MPIHHLLSIPLILTLIHLIHRLLLSFRPLNAIPAAHPTASISRAWILQTRYRGREIRAIHRAHAALGPVVRLAPNEISVCCVKGGLAAVYAGGWEKSAWYAFFGNFGVANMFATTGSKPHSARKRLLSNIYSKSSIQASEALRAATGIILHDRLLPLLESNGTEPINILPLFYALTMDFVTARLFGISAGTNFTQDTAARDRFLHWYGCRRSHNFWPQELPRFTACMAKLGVRLVPKFVDEANAEIEQFTMDMCDKADALLEAGGDIEGMSDAARHKLSPNFPTVYAHLATSMQKSEQGKESNDRDIATNDPCVTDRRLDLASEMLDHLAAGFETSGITLTYLAHELSQRLELQTALRDELGRLDTPVTSSTKPGLPSAKALDALPLLQAVLQETLRLHAAIPGPQPRVSPSVGGTLGEPGQFGEYLPLPPDVRVSAQAWSLHRNKEIFPEPDKWKPERWLDSRGKLLTVDSADGAGDRFREMMRWFWAFGSGGRMCVGNNLAIYQMKFIVAAIYTNYTTMIIDDEGIEQLDMYTAPPKSEKLMLAFARA</sequence>